<evidence type="ECO:0000313" key="5">
    <source>
        <dbReference type="Proteomes" id="UP000196573"/>
    </source>
</evidence>
<dbReference type="GO" id="GO:0008108">
    <property type="term" value="F:UDP-glucose:hexose-1-phosphate uridylyltransferase activity"/>
    <property type="evidence" value="ECO:0007669"/>
    <property type="project" value="UniProtKB-EC"/>
</dbReference>
<organism evidence="4 5">
    <name type="scientific">Parendozoicomonas haliclonae</name>
    <dbReference type="NCBI Taxonomy" id="1960125"/>
    <lineage>
        <taxon>Bacteria</taxon>
        <taxon>Pseudomonadati</taxon>
        <taxon>Pseudomonadota</taxon>
        <taxon>Gammaproteobacteria</taxon>
        <taxon>Oceanospirillales</taxon>
        <taxon>Endozoicomonadaceae</taxon>
        <taxon>Parendozoicomonas</taxon>
    </lineage>
</organism>
<dbReference type="InterPro" id="IPR046320">
    <property type="entry name" value="DUF4922"/>
</dbReference>
<keyword evidence="4" id="KW-0548">Nucleotidyltransferase</keyword>
<dbReference type="GO" id="GO:0006012">
    <property type="term" value="P:galactose metabolic process"/>
    <property type="evidence" value="ECO:0007669"/>
    <property type="project" value="InterPro"/>
</dbReference>
<gene>
    <name evidence="4" type="primary">galT_1</name>
    <name evidence="4" type="ORF">EHSB41UT_02800</name>
</gene>
<dbReference type="RefSeq" id="WP_133060521.1">
    <property type="nucleotide sequence ID" value="NZ_CBCSCN010000006.1"/>
</dbReference>
<evidence type="ECO:0000256" key="1">
    <source>
        <dbReference type="ARBA" id="ARBA00001107"/>
    </source>
</evidence>
<protein>
    <submittedName>
        <fullName evidence="4">Galactose-1-phosphate uridylyltransferase</fullName>
        <ecNumber evidence="4">2.7.7.12</ecNumber>
    </submittedName>
</protein>
<evidence type="ECO:0000256" key="2">
    <source>
        <dbReference type="ARBA" id="ARBA00005007"/>
    </source>
</evidence>
<dbReference type="PANTHER" id="PTHR39191">
    <property type="entry name" value="GALACTOSE-1-PHOSPHATE URIDYLYLTRANSFERASE"/>
    <property type="match status" value="1"/>
</dbReference>
<dbReference type="GO" id="GO:0005737">
    <property type="term" value="C:cytoplasm"/>
    <property type="evidence" value="ECO:0007669"/>
    <property type="project" value="InterPro"/>
</dbReference>
<proteinExistence type="predicted"/>
<name>A0A1X7ALP7_9GAMM</name>
<dbReference type="EMBL" id="FWPT01000006">
    <property type="protein sequence ID" value="SMA48596.1"/>
    <property type="molecule type" value="Genomic_DNA"/>
</dbReference>
<comment type="catalytic activity">
    <reaction evidence="1">
        <text>alpha-D-galactose 1-phosphate + UDP-alpha-D-glucose = alpha-D-glucose 1-phosphate + UDP-alpha-D-galactose</text>
        <dbReference type="Rhea" id="RHEA:13989"/>
        <dbReference type="ChEBI" id="CHEBI:58336"/>
        <dbReference type="ChEBI" id="CHEBI:58601"/>
        <dbReference type="ChEBI" id="CHEBI:58885"/>
        <dbReference type="ChEBI" id="CHEBI:66914"/>
        <dbReference type="EC" id="2.7.7.12"/>
    </reaction>
</comment>
<keyword evidence="4" id="KW-0808">Transferase</keyword>
<dbReference type="Proteomes" id="UP000196573">
    <property type="component" value="Unassembled WGS sequence"/>
</dbReference>
<sequence>MLNRAEKQPLCLFIIFSLLLLGASWSWGGFKPPVASDQSSVLHVKDSQATVSEKLKVIASAAGAASPIATVVEHLHRLNTTNGYLSKDRHKVETNSFWLAEYNLPWRIQINPLRGNYMPKLPRYRETLASQCKICDHNIESEKKPNLRAYDFTLNDQKYFLQESPFPMLKNHLVLIPHEHSRMRADQQNVEDGLDFVSQAPEYTFASNSCYFWTGCSIPGHHHYQAYYSGNEQEKPLPIYLASVALDDEQQEMIRYTEDHGVSLSVLHFPAAVVLLAGEDTEAIAGQAGQLIRTWKKKDRNQNTVNLLIRKKGESYEVRIILRSARYRPPKHLLSIKSEPMGWLELAGMLVMPQPKTEKIRERLISEGEETIQDFMRSINPFKNSQAILELVEKSLHDSP</sequence>
<dbReference type="PANTHER" id="PTHR39191:SF1">
    <property type="entry name" value="DUF4922 DOMAIN-CONTAINING PROTEIN"/>
    <property type="match status" value="1"/>
</dbReference>
<dbReference type="Pfam" id="PF16269">
    <property type="entry name" value="DUF4922"/>
    <property type="match status" value="1"/>
</dbReference>
<dbReference type="AlphaFoldDB" id="A0A1X7ALP7"/>
<reference evidence="4 5" key="1">
    <citation type="submission" date="2017-03" db="EMBL/GenBank/DDBJ databases">
        <authorList>
            <person name="Afonso C.L."/>
            <person name="Miller P.J."/>
            <person name="Scott M.A."/>
            <person name="Spackman E."/>
            <person name="Goraichik I."/>
            <person name="Dimitrov K.M."/>
            <person name="Suarez D.L."/>
            <person name="Swayne D.E."/>
        </authorList>
    </citation>
    <scope>NUCLEOTIDE SEQUENCE [LARGE SCALE GENOMIC DNA]</scope>
    <source>
        <strain evidence="4">SB41UT1</strain>
    </source>
</reference>
<evidence type="ECO:0000259" key="3">
    <source>
        <dbReference type="Pfam" id="PF16269"/>
    </source>
</evidence>
<accession>A0A1X7ALP7</accession>
<dbReference type="InterPro" id="IPR000766">
    <property type="entry name" value="GalP_uridyl_Trfase_II"/>
</dbReference>
<dbReference type="OrthoDB" id="2293at2"/>
<evidence type="ECO:0000313" key="4">
    <source>
        <dbReference type="EMBL" id="SMA48596.1"/>
    </source>
</evidence>
<comment type="pathway">
    <text evidence="2">Carbohydrate metabolism.</text>
</comment>
<dbReference type="EC" id="2.7.7.12" evidence="4"/>
<feature type="domain" description="DUF4922" evidence="3">
    <location>
        <begin position="107"/>
        <end position="226"/>
    </location>
</feature>
<keyword evidence="5" id="KW-1185">Reference proteome</keyword>